<reference evidence="3" key="1">
    <citation type="submission" date="2025-08" db="UniProtKB">
        <authorList>
            <consortium name="RefSeq"/>
        </authorList>
    </citation>
    <scope>IDENTIFICATION</scope>
    <source>
        <strain evidence="3">11010-0011.00</strain>
        <tissue evidence="3">Whole body</tissue>
    </source>
</reference>
<dbReference type="GO" id="GO:0005730">
    <property type="term" value="C:nucleolus"/>
    <property type="evidence" value="ECO:0007669"/>
    <property type="project" value="InterPro"/>
</dbReference>
<dbReference type="Proteomes" id="UP000504634">
    <property type="component" value="Unplaced"/>
</dbReference>
<dbReference type="InterPro" id="IPR036322">
    <property type="entry name" value="WD40_repeat_dom_sf"/>
</dbReference>
<feature type="region of interest" description="Disordered" evidence="1">
    <location>
        <begin position="354"/>
        <end position="412"/>
    </location>
</feature>
<evidence type="ECO:0000313" key="2">
    <source>
        <dbReference type="Proteomes" id="UP000504634"/>
    </source>
</evidence>
<dbReference type="SUPFAM" id="SSF50978">
    <property type="entry name" value="WD40 repeat-like"/>
    <property type="match status" value="1"/>
</dbReference>
<dbReference type="InterPro" id="IPR037379">
    <property type="entry name" value="WDR74/Nsa1"/>
</dbReference>
<dbReference type="Gene3D" id="2.130.10.10">
    <property type="entry name" value="YVTN repeat-like/Quinoprotein amine dehydrogenase"/>
    <property type="match status" value="2"/>
</dbReference>
<accession>A0A6J2TK74</accession>
<keyword evidence="2" id="KW-1185">Reference proteome</keyword>
<dbReference type="InterPro" id="IPR001680">
    <property type="entry name" value="WD40_rpt"/>
</dbReference>
<dbReference type="GeneID" id="115624731"/>
<name>A0A6J2TK74_DROLE</name>
<dbReference type="PANTHER" id="PTHR16038:SF4">
    <property type="entry name" value="WD REPEAT-CONTAINING PROTEIN 74"/>
    <property type="match status" value="1"/>
</dbReference>
<dbReference type="InterPro" id="IPR015943">
    <property type="entry name" value="WD40/YVTN_repeat-like_dom_sf"/>
</dbReference>
<evidence type="ECO:0000256" key="1">
    <source>
        <dbReference type="SAM" id="MobiDB-lite"/>
    </source>
</evidence>
<dbReference type="RefSeq" id="XP_030375417.1">
    <property type="nucleotide sequence ID" value="XM_030519557.1"/>
</dbReference>
<organism evidence="2 3">
    <name type="scientific">Drosophila lebanonensis</name>
    <name type="common">Fruit fly</name>
    <name type="synonym">Scaptodrosophila lebanonensis</name>
    <dbReference type="NCBI Taxonomy" id="7225"/>
    <lineage>
        <taxon>Eukaryota</taxon>
        <taxon>Metazoa</taxon>
        <taxon>Ecdysozoa</taxon>
        <taxon>Arthropoda</taxon>
        <taxon>Hexapoda</taxon>
        <taxon>Insecta</taxon>
        <taxon>Pterygota</taxon>
        <taxon>Neoptera</taxon>
        <taxon>Endopterygota</taxon>
        <taxon>Diptera</taxon>
        <taxon>Brachycera</taxon>
        <taxon>Muscomorpha</taxon>
        <taxon>Ephydroidea</taxon>
        <taxon>Drosophilidae</taxon>
        <taxon>Scaptodrosophila</taxon>
    </lineage>
</organism>
<dbReference type="OrthoDB" id="18388at2759"/>
<gene>
    <name evidence="3" type="primary">LOC115624731</name>
</gene>
<evidence type="ECO:0000313" key="3">
    <source>
        <dbReference type="RefSeq" id="XP_030375417.1"/>
    </source>
</evidence>
<dbReference type="Pfam" id="PF00400">
    <property type="entry name" value="WD40"/>
    <property type="match status" value="1"/>
</dbReference>
<sequence>MKWTTANVKHPNYTAKHEIFVGTHTGSFKHLQTGNEKNPYAQTNLSELSNLSKDSRITALSFGNDEQTEILLGRAQNNAELHSLAPGPSMRQITFNGAPIVGLVRCKSHLIAGIGNGQIQSIDLDTITEGDVTPPVVISTGDHMDHLRQCPTAPHIVACGGKARQNNLKVYDLNAEGKLIFNSKNVPHDFLQLEVPVWDSDIGFLEGPHVLATCSRKGYVRVYDSRKQRRPVSYFASEEHGMSFATLVAQGNYIYTGTTMGALKAFDTRRMKTHVHTYKGFTGSISDLHLDPTGRYLSSACLDRYVRVHDAESTVQLYQCYVKSKATKVLLRQFQESSQEQLSNSDEEVEIDAELQHRSKNKPKATPVDDEYENMFDSMPTVGDSGDEASEEKGVKKRKAPKQELKSKKKKP</sequence>
<dbReference type="PANTHER" id="PTHR16038">
    <property type="entry name" value="NOP SEVEN ASSOCIATED PROTEIN 1"/>
    <property type="match status" value="1"/>
</dbReference>
<dbReference type="SMART" id="SM00320">
    <property type="entry name" value="WD40"/>
    <property type="match status" value="2"/>
</dbReference>
<proteinExistence type="predicted"/>
<dbReference type="GO" id="GO:0042273">
    <property type="term" value="P:ribosomal large subunit biogenesis"/>
    <property type="evidence" value="ECO:0007669"/>
    <property type="project" value="InterPro"/>
</dbReference>
<dbReference type="AlphaFoldDB" id="A0A6J2TK74"/>
<protein>
    <submittedName>
        <fullName evidence="3">WD repeat-containing protein 74</fullName>
    </submittedName>
</protein>
<dbReference type="GO" id="GO:0030687">
    <property type="term" value="C:preribosome, large subunit precursor"/>
    <property type="evidence" value="ECO:0007669"/>
    <property type="project" value="TreeGrafter"/>
</dbReference>